<dbReference type="EMBL" id="AJYK02000024">
    <property type="protein sequence ID" value="OEF28180.1"/>
    <property type="molecule type" value="Genomic_DNA"/>
</dbReference>
<evidence type="ECO:0000313" key="1">
    <source>
        <dbReference type="EMBL" id="OEF28180.1"/>
    </source>
</evidence>
<dbReference type="STRING" id="1188252.A1QC_05940"/>
<sequence>MPDEKLALEWMRQQARKVDQYVVNPSFDECVELLEPAFKKGKSVAQLKFLLGEADRRAGAAERKHAALKYAKEKNPNAGQILRLQSKLQQVQLALKLATGDNNMTISQFCTEYDLTKKDGNTAWHETLVQLSKKKS</sequence>
<protein>
    <submittedName>
        <fullName evidence="1">Uncharacterized protein</fullName>
    </submittedName>
</protein>
<dbReference type="Proteomes" id="UP000094070">
    <property type="component" value="Unassembled WGS sequence"/>
</dbReference>
<organism evidence="1 2">
    <name type="scientific">Vibrio rumoiensis 1S-45</name>
    <dbReference type="NCBI Taxonomy" id="1188252"/>
    <lineage>
        <taxon>Bacteria</taxon>
        <taxon>Pseudomonadati</taxon>
        <taxon>Pseudomonadota</taxon>
        <taxon>Gammaproteobacteria</taxon>
        <taxon>Vibrionales</taxon>
        <taxon>Vibrionaceae</taxon>
        <taxon>Vibrio</taxon>
    </lineage>
</organism>
<proteinExistence type="predicted"/>
<evidence type="ECO:0000313" key="2">
    <source>
        <dbReference type="Proteomes" id="UP000094070"/>
    </source>
</evidence>
<dbReference type="RefSeq" id="WP_017025511.1">
    <property type="nucleotide sequence ID" value="NZ_AJYK02000024.1"/>
</dbReference>
<name>A0A1E5E540_9VIBR</name>
<dbReference type="AlphaFoldDB" id="A0A1E5E540"/>
<reference evidence="1 2" key="1">
    <citation type="journal article" date="2012" name="Science">
        <title>Ecological populations of bacteria act as socially cohesive units of antibiotic production and resistance.</title>
        <authorList>
            <person name="Cordero O.X."/>
            <person name="Wildschutte H."/>
            <person name="Kirkup B."/>
            <person name="Proehl S."/>
            <person name="Ngo L."/>
            <person name="Hussain F."/>
            <person name="Le Roux F."/>
            <person name="Mincer T."/>
            <person name="Polz M.F."/>
        </authorList>
    </citation>
    <scope>NUCLEOTIDE SEQUENCE [LARGE SCALE GENOMIC DNA]</scope>
    <source>
        <strain evidence="1 2">1S-45</strain>
    </source>
</reference>
<gene>
    <name evidence="1" type="ORF">A1QC_05940</name>
</gene>
<keyword evidence="2" id="KW-1185">Reference proteome</keyword>
<dbReference type="eggNOG" id="ENOG50303J2">
    <property type="taxonomic scope" value="Bacteria"/>
</dbReference>
<accession>A0A1E5E540</accession>
<dbReference type="OrthoDB" id="5874337at2"/>
<comment type="caution">
    <text evidence="1">The sequence shown here is derived from an EMBL/GenBank/DDBJ whole genome shotgun (WGS) entry which is preliminary data.</text>
</comment>